<evidence type="ECO:0000313" key="2">
    <source>
        <dbReference type="Proteomes" id="UP000598146"/>
    </source>
</evidence>
<reference evidence="1" key="1">
    <citation type="submission" date="2020-11" db="EMBL/GenBank/DDBJ databases">
        <title>Isolation and identification of active actinomycetes.</title>
        <authorList>
            <person name="Sun X."/>
        </authorList>
    </citation>
    <scope>NUCLEOTIDE SEQUENCE</scope>
    <source>
        <strain evidence="1">NEAU-A11</strain>
    </source>
</reference>
<organism evidence="1 2">
    <name type="scientific">Actinoplanes aureus</name>
    <dbReference type="NCBI Taxonomy" id="2792083"/>
    <lineage>
        <taxon>Bacteria</taxon>
        <taxon>Bacillati</taxon>
        <taxon>Actinomycetota</taxon>
        <taxon>Actinomycetes</taxon>
        <taxon>Micromonosporales</taxon>
        <taxon>Micromonosporaceae</taxon>
        <taxon>Actinoplanes</taxon>
    </lineage>
</organism>
<evidence type="ECO:0000313" key="1">
    <source>
        <dbReference type="EMBL" id="MBG0562593.1"/>
    </source>
</evidence>
<dbReference type="Proteomes" id="UP000598146">
    <property type="component" value="Unassembled WGS sequence"/>
</dbReference>
<dbReference type="EMBL" id="JADQTO010000006">
    <property type="protein sequence ID" value="MBG0562593.1"/>
    <property type="molecule type" value="Genomic_DNA"/>
</dbReference>
<accession>A0A931CAK7</accession>
<gene>
    <name evidence="1" type="ORF">I4J89_14140</name>
</gene>
<name>A0A931CAK7_9ACTN</name>
<proteinExistence type="predicted"/>
<protein>
    <submittedName>
        <fullName evidence="1">Uncharacterized protein</fullName>
    </submittedName>
</protein>
<keyword evidence="2" id="KW-1185">Reference proteome</keyword>
<sequence length="127" mass="14531">MAYLKPHPGLDEDLRRIGDHAEAGWIELCTWDWSERPMCEGFTVDDLLMGLWLPNTGKDGLRCGILFRLIELQRVEVGLALHAFEADFDHYAEQATDLGIPAEAVKTATFRYTTWVRQLVDERPNDV</sequence>
<dbReference type="AlphaFoldDB" id="A0A931CAK7"/>
<comment type="caution">
    <text evidence="1">The sequence shown here is derived from an EMBL/GenBank/DDBJ whole genome shotgun (WGS) entry which is preliminary data.</text>
</comment>
<dbReference type="RefSeq" id="WP_196414406.1">
    <property type="nucleotide sequence ID" value="NZ_JADQTO010000006.1"/>
</dbReference>